<evidence type="ECO:0000256" key="11">
    <source>
        <dbReference type="SAM" id="MobiDB-lite"/>
    </source>
</evidence>
<dbReference type="GO" id="GO:0000796">
    <property type="term" value="C:condensin complex"/>
    <property type="evidence" value="ECO:0007669"/>
    <property type="project" value="TreeGrafter"/>
</dbReference>
<keyword evidence="8" id="KW-0539">Nucleus</keyword>
<dbReference type="InterPro" id="IPR024324">
    <property type="entry name" value="Condensin_cplx_su1_N"/>
</dbReference>
<accession>A0AAV5AK13</accession>
<keyword evidence="6 10" id="KW-0498">Mitosis</keyword>
<dbReference type="GO" id="GO:0042393">
    <property type="term" value="F:histone binding"/>
    <property type="evidence" value="ECO:0007669"/>
    <property type="project" value="TreeGrafter"/>
</dbReference>
<keyword evidence="5 10" id="KW-0132">Cell division</keyword>
<feature type="compositionally biased region" description="Polar residues" evidence="11">
    <location>
        <begin position="930"/>
        <end position="954"/>
    </location>
</feature>
<dbReference type="GO" id="GO:0007076">
    <property type="term" value="P:mitotic chromosome condensation"/>
    <property type="evidence" value="ECO:0007669"/>
    <property type="project" value="InterPro"/>
</dbReference>
<evidence type="ECO:0000313" key="15">
    <source>
        <dbReference type="Proteomes" id="UP001050691"/>
    </source>
</evidence>
<evidence type="ECO:0000256" key="5">
    <source>
        <dbReference type="ARBA" id="ARBA00022618"/>
    </source>
</evidence>
<feature type="compositionally biased region" description="Acidic residues" evidence="11">
    <location>
        <begin position="490"/>
        <end position="510"/>
    </location>
</feature>
<name>A0AAV5AK13_9AGAM</name>
<evidence type="ECO:0000259" key="12">
    <source>
        <dbReference type="Pfam" id="PF12717"/>
    </source>
</evidence>
<keyword evidence="4" id="KW-0158">Chromosome</keyword>
<keyword evidence="7 10" id="KW-0226">DNA condensation</keyword>
<keyword evidence="15" id="KW-1185">Reference proteome</keyword>
<feature type="compositionally biased region" description="Basic and acidic residues" evidence="11">
    <location>
        <begin position="996"/>
        <end position="1006"/>
    </location>
</feature>
<dbReference type="GO" id="GO:0000779">
    <property type="term" value="C:condensed chromosome, centromeric region"/>
    <property type="evidence" value="ECO:0007669"/>
    <property type="project" value="TreeGrafter"/>
</dbReference>
<feature type="region of interest" description="Disordered" evidence="11">
    <location>
        <begin position="482"/>
        <end position="566"/>
    </location>
</feature>
<protein>
    <recommendedName>
        <fullName evidence="10">Condensin complex subunit 1</fullName>
    </recommendedName>
</protein>
<dbReference type="PIRSF" id="PIRSF017127">
    <property type="entry name" value="Condensin_D2"/>
    <property type="match status" value="1"/>
</dbReference>
<feature type="domain" description="Condensin complex subunit 1 N-terminal" evidence="13">
    <location>
        <begin position="81"/>
        <end position="256"/>
    </location>
</feature>
<evidence type="ECO:0000256" key="4">
    <source>
        <dbReference type="ARBA" id="ARBA00022454"/>
    </source>
</evidence>
<evidence type="ECO:0000256" key="10">
    <source>
        <dbReference type="PIRNR" id="PIRNR017127"/>
    </source>
</evidence>
<evidence type="ECO:0000256" key="2">
    <source>
        <dbReference type="ARBA" id="ARBA00004286"/>
    </source>
</evidence>
<dbReference type="GO" id="GO:0010032">
    <property type="term" value="P:meiotic chromosome condensation"/>
    <property type="evidence" value="ECO:0007669"/>
    <property type="project" value="TreeGrafter"/>
</dbReference>
<dbReference type="GO" id="GO:0051301">
    <property type="term" value="P:cell division"/>
    <property type="evidence" value="ECO:0007669"/>
    <property type="project" value="UniProtKB-KW"/>
</dbReference>
<dbReference type="GO" id="GO:0005634">
    <property type="term" value="C:nucleus"/>
    <property type="evidence" value="ECO:0007669"/>
    <property type="project" value="UniProtKB-SubCell"/>
</dbReference>
<gene>
    <name evidence="14" type="ORF">Clacol_009273</name>
</gene>
<comment type="caution">
    <text evidence="14">The sequence shown here is derived from an EMBL/GenBank/DDBJ whole genome shotgun (WGS) entry which is preliminary data.</text>
</comment>
<dbReference type="Gene3D" id="1.25.10.10">
    <property type="entry name" value="Leucine-rich Repeat Variant"/>
    <property type="match status" value="1"/>
</dbReference>
<dbReference type="InterPro" id="IPR011989">
    <property type="entry name" value="ARM-like"/>
</dbReference>
<evidence type="ECO:0000313" key="14">
    <source>
        <dbReference type="EMBL" id="GJJ15002.1"/>
    </source>
</evidence>
<feature type="compositionally biased region" description="Basic residues" evidence="11">
    <location>
        <begin position="152"/>
        <end position="165"/>
    </location>
</feature>
<dbReference type="InterPro" id="IPR032682">
    <property type="entry name" value="Cnd1_C"/>
</dbReference>
<proteinExistence type="inferred from homology"/>
<dbReference type="InterPro" id="IPR007673">
    <property type="entry name" value="Condensin_cplx_su1"/>
</dbReference>
<sequence>MSFNLQEECQLLQQDVLNYSIPRDHDVRNMDRAAVIDLLEDMFDEVAVESISQSSDAIIDEEVFDTYRSLLKGLDTLPNTALNKLLDSITSGLLSEVESTQRTLDSPEEASSVAEHKKPLEYYAFLLQWFVLSADKVSEAQKAQAPPSPAPGKRKGAGPKGKKKAPTGGGIDDGSGPWTWEPHISHTLAVISKVLRLKTHRVWVTAPERDAFINCITRPAYYITESEVYMKSNDIRLGVYKVICLAVKHHGHGFGAQISIMQCLQYYEHLPEPMAEALTVLAKEFDYTQLAEEILREIAGKQFGGQDTKGPRSFSRFLVRLGELSPRIVLKQISLLLTHLDSESYPMRMALVEIVGMLIREIAMSDEGEQEQEAREKKISNLFELLMERFLDVSSYVRAKVINTLSRLCDLPVKFPKQRLVATELTVASLEDKASSVRRYAIALLTKLVLTHPYGLMHGGLLRLEEWEARYAAVSKELKEVESKAVEGGIADEEDGESENNDRMEEDAAADDNRSEPETQSNNDANEEESRTGTPTDEREDEDATPKKKVSKQKKKSKRKSEGPALEALTNEQAALAALESNHILHLKLRKRYYAEGLDFIKRIESGMEIMTQLLGSKNKPEVLEAVDFFKVAHDYQFASAEVGIKKMLHLIWSKDNNSTTEDGMELKGIRSRLIECYRSLYFDPLPDMEPKQQVNRIARNMIELTYDATLAELTSLEELIRTMTDDGQIHSDVIAKLWQVYGSEKQLPKNQRRGAIIILGMLAVAKRHIVSDRVDVLLKVGLGPLGKTDLTLSRYTCIALQRLNGSVKNVKGKWYLSVYCLSGSLLDKSVRLPMDNPIFRKLQDMIEHPCRSKDWFGMAEQAINTIYLLGEHPDRLCNELIKNLAQRAFGRAAIPSQPQISSQAQKDDEDLMEDVIEESEALQLEDKSNLSFTTARNSQTPALSVGSQRSLAQTPAPTDLGDAFHLSQLIFVVGHVAIKHIVYLEMVEKECKRQKEEKEKEEKSKNKAKKSGSKENGEELDQVAGNAEDEIGERIAAVRETELLYGSESLLALFGPMIIHICGSPHRFKNQLLRTTATLSFSKFLCVSSQFCDQHHRLLFKILETSNDPNVRSNIVIALGDVAVSFSNIFDENSDALYKGLSDRDMVVKKNTLMVLTHLILNGMIKVKGQLGEMAKCLEDTDTRIADLARLFFTELSTKDNAIYNNLPDGIAHFNHNTVDSP</sequence>
<dbReference type="Proteomes" id="UP001050691">
    <property type="component" value="Unassembled WGS sequence"/>
</dbReference>
<feature type="domain" description="Condensin complex subunit 1 C-terminal" evidence="12">
    <location>
        <begin position="1112"/>
        <end position="1217"/>
    </location>
</feature>
<dbReference type="InterPro" id="IPR026971">
    <property type="entry name" value="CND1/NCAPD3"/>
</dbReference>
<dbReference type="SUPFAM" id="SSF48371">
    <property type="entry name" value="ARM repeat"/>
    <property type="match status" value="1"/>
</dbReference>
<feature type="region of interest" description="Disordered" evidence="11">
    <location>
        <begin position="996"/>
        <end position="1026"/>
    </location>
</feature>
<evidence type="ECO:0000256" key="9">
    <source>
        <dbReference type="ARBA" id="ARBA00023306"/>
    </source>
</evidence>
<evidence type="ECO:0000256" key="1">
    <source>
        <dbReference type="ARBA" id="ARBA00004123"/>
    </source>
</evidence>
<organism evidence="14 15">
    <name type="scientific">Clathrus columnatus</name>
    <dbReference type="NCBI Taxonomy" id="1419009"/>
    <lineage>
        <taxon>Eukaryota</taxon>
        <taxon>Fungi</taxon>
        <taxon>Dikarya</taxon>
        <taxon>Basidiomycota</taxon>
        <taxon>Agaricomycotina</taxon>
        <taxon>Agaricomycetes</taxon>
        <taxon>Phallomycetidae</taxon>
        <taxon>Phallales</taxon>
        <taxon>Clathraceae</taxon>
        <taxon>Clathrus</taxon>
    </lineage>
</organism>
<feature type="region of interest" description="Disordered" evidence="11">
    <location>
        <begin position="141"/>
        <end position="178"/>
    </location>
</feature>
<evidence type="ECO:0000256" key="6">
    <source>
        <dbReference type="ARBA" id="ARBA00022776"/>
    </source>
</evidence>
<feature type="compositionally biased region" description="Basic residues" evidence="11">
    <location>
        <begin position="547"/>
        <end position="559"/>
    </location>
</feature>
<dbReference type="Pfam" id="PF12717">
    <property type="entry name" value="Cnd1"/>
    <property type="match status" value="1"/>
</dbReference>
<feature type="region of interest" description="Disordered" evidence="11">
    <location>
        <begin position="928"/>
        <end position="954"/>
    </location>
</feature>
<dbReference type="InterPro" id="IPR016024">
    <property type="entry name" value="ARM-type_fold"/>
</dbReference>
<keyword evidence="9 10" id="KW-0131">Cell cycle</keyword>
<evidence type="ECO:0000256" key="8">
    <source>
        <dbReference type="ARBA" id="ARBA00023242"/>
    </source>
</evidence>
<dbReference type="EMBL" id="BPWL01000010">
    <property type="protein sequence ID" value="GJJ15002.1"/>
    <property type="molecule type" value="Genomic_DNA"/>
</dbReference>
<reference evidence="14" key="1">
    <citation type="submission" date="2021-10" db="EMBL/GenBank/DDBJ databases">
        <title>De novo Genome Assembly of Clathrus columnatus (Basidiomycota, Fungi) Using Illumina and Nanopore Sequence Data.</title>
        <authorList>
            <person name="Ogiso-Tanaka E."/>
            <person name="Itagaki H."/>
            <person name="Hosoya T."/>
            <person name="Hosaka K."/>
        </authorList>
    </citation>
    <scope>NUCLEOTIDE SEQUENCE</scope>
    <source>
        <strain evidence="14">MO-923</strain>
    </source>
</reference>
<comment type="function">
    <text evidence="10">Regulatory subunit of the condensin complex, a complex required for conversion of interphase chromatin into mitotic-like condense chromosomes. The condensin complex probably introduces positive supercoils into relaxed DNA in the presence of type I topoisomerases and converts nicked DNA into positive knotted forms in the presence of type II topoisomerases.</text>
</comment>
<evidence type="ECO:0000256" key="3">
    <source>
        <dbReference type="ARBA" id="ARBA00009606"/>
    </source>
</evidence>
<evidence type="ECO:0000259" key="13">
    <source>
        <dbReference type="Pfam" id="PF12922"/>
    </source>
</evidence>
<dbReference type="Pfam" id="PF12922">
    <property type="entry name" value="Cnd1_N"/>
    <property type="match status" value="1"/>
</dbReference>
<comment type="subcellular location">
    <subcellularLocation>
        <location evidence="2">Chromosome</location>
    </subcellularLocation>
    <subcellularLocation>
        <location evidence="1">Nucleus</location>
    </subcellularLocation>
</comment>
<dbReference type="PANTHER" id="PTHR14222">
    <property type="entry name" value="CONDENSIN"/>
    <property type="match status" value="1"/>
</dbReference>
<comment type="similarity">
    <text evidence="3 10">Belongs to the CND1 (condensin subunit 1) family.</text>
</comment>
<evidence type="ECO:0000256" key="7">
    <source>
        <dbReference type="ARBA" id="ARBA00023067"/>
    </source>
</evidence>
<dbReference type="PANTHER" id="PTHR14222:SF2">
    <property type="entry name" value="CONDENSIN COMPLEX SUBUNIT 1"/>
    <property type="match status" value="1"/>
</dbReference>
<dbReference type="AlphaFoldDB" id="A0AAV5AK13"/>